<feature type="transmembrane region" description="Helical" evidence="14">
    <location>
        <begin position="24"/>
        <end position="45"/>
    </location>
</feature>
<evidence type="ECO:0000256" key="12">
    <source>
        <dbReference type="PIRSR" id="PIRSR602401-1"/>
    </source>
</evidence>
<evidence type="ECO:0000256" key="8">
    <source>
        <dbReference type="ARBA" id="ARBA00023002"/>
    </source>
</evidence>
<keyword evidence="8 13" id="KW-0560">Oxidoreductase</keyword>
<comment type="subcellular location">
    <subcellularLocation>
        <location evidence="2">Membrane</location>
        <topology evidence="2">Single-pass membrane protein</topology>
    </subcellularLocation>
</comment>
<evidence type="ECO:0000313" key="15">
    <source>
        <dbReference type="EMBL" id="PIA50746.1"/>
    </source>
</evidence>
<dbReference type="FunFam" id="1.10.630.10:FF:000037">
    <property type="entry name" value="Cytochrome P450 9"/>
    <property type="match status" value="1"/>
</dbReference>
<dbReference type="EMBL" id="KZ305029">
    <property type="protein sequence ID" value="PIA50746.1"/>
    <property type="molecule type" value="Genomic_DNA"/>
</dbReference>
<dbReference type="InterPro" id="IPR002401">
    <property type="entry name" value="Cyt_P450_E_grp-I"/>
</dbReference>
<keyword evidence="9 12" id="KW-0408">Iron</keyword>
<dbReference type="PRINTS" id="PR00463">
    <property type="entry name" value="EP450I"/>
</dbReference>
<dbReference type="Proteomes" id="UP000230069">
    <property type="component" value="Unassembled WGS sequence"/>
</dbReference>
<evidence type="ECO:0000256" key="4">
    <source>
        <dbReference type="ARBA" id="ARBA00022617"/>
    </source>
</evidence>
<dbReference type="InParanoid" id="A0A2G5E4U0"/>
<dbReference type="STRING" id="218851.A0A2G5E4U0"/>
<keyword evidence="11 14" id="KW-0472">Membrane</keyword>
<organism evidence="15 16">
    <name type="scientific">Aquilegia coerulea</name>
    <name type="common">Rocky mountain columbine</name>
    <dbReference type="NCBI Taxonomy" id="218851"/>
    <lineage>
        <taxon>Eukaryota</taxon>
        <taxon>Viridiplantae</taxon>
        <taxon>Streptophyta</taxon>
        <taxon>Embryophyta</taxon>
        <taxon>Tracheophyta</taxon>
        <taxon>Spermatophyta</taxon>
        <taxon>Magnoliopsida</taxon>
        <taxon>Ranunculales</taxon>
        <taxon>Ranunculaceae</taxon>
        <taxon>Thalictroideae</taxon>
        <taxon>Aquilegia</taxon>
    </lineage>
</organism>
<proteinExistence type="inferred from homology"/>
<evidence type="ECO:0000256" key="3">
    <source>
        <dbReference type="ARBA" id="ARBA00010617"/>
    </source>
</evidence>
<evidence type="ECO:0000256" key="11">
    <source>
        <dbReference type="ARBA" id="ARBA00023136"/>
    </source>
</evidence>
<keyword evidence="10 13" id="KW-0503">Monooxygenase</keyword>
<keyword evidence="16" id="KW-1185">Reference proteome</keyword>
<keyword evidence="4 12" id="KW-0349">Heme</keyword>
<gene>
    <name evidence="15" type="ORF">AQUCO_01200171v1</name>
</gene>
<evidence type="ECO:0000256" key="6">
    <source>
        <dbReference type="ARBA" id="ARBA00022723"/>
    </source>
</evidence>
<dbReference type="Gene3D" id="1.10.630.10">
    <property type="entry name" value="Cytochrome P450"/>
    <property type="match status" value="1"/>
</dbReference>
<dbReference type="InterPro" id="IPR001128">
    <property type="entry name" value="Cyt_P450"/>
</dbReference>
<sequence length="549" mass="61702">MAFTKTSSNVSSTNMAFSSITSSFPWSFLIALLAVLGTLVIHKLLNLLLIGYQKKKTLPPGPKPLPIIGCLHYIVGNKPAFRWIHSMMEKMNTQIACIRLGKVHVITVTCPEVAQEMLVKQDSIFSSRPVHMSTEISTYGYLTVALTPSGEQWKKMKRIVTSEVLSTQRHRWLQDKRMEETDNLTRWVYNLCNNDEGGIVQVRTVAQHYCGNVIRKLMINKRSFGKGMVDGGPGQEEIEHVDSLFKILGYINAFSISDYLPWLRRFDFDGHEKILRSALENIKKYNDPVIDERIHMWRVNKEKKEAQDILDVLIQLTEDSSTGAPLLTSSEIKAQILDLMLAAVDNPSHATEWALAEMINEPKLLQRAVEELDEVVGKDRLVQESDLPKLNYIKACAREAFRLHPVSAFNVPHLSTKDTNVAGYFIPKGSNVFISRTSLGRNPNIWEEPLKFKPERHLNPDGSQVVLSDPKLGLLSFSTGRRGCPGVQLGSTMTTMLLATLLHGFTWTVPQPMLSSSISLAEAERDLTLSKPLLGLAKPRLAKNVYPML</sequence>
<protein>
    <recommendedName>
        <fullName evidence="17">Cytochrome P450</fullName>
    </recommendedName>
</protein>
<dbReference type="GO" id="GO:0016717">
    <property type="term" value="F:oxidoreductase activity, acting on paired donors, with oxidation of a pair of donors resulting in the reduction of molecular oxygen to two molecules of water"/>
    <property type="evidence" value="ECO:0007669"/>
    <property type="project" value="UniProtKB-ARBA"/>
</dbReference>
<evidence type="ECO:0000256" key="5">
    <source>
        <dbReference type="ARBA" id="ARBA00022692"/>
    </source>
</evidence>
<dbReference type="PANTHER" id="PTHR47944:SF4">
    <property type="entry name" value="OS09G0441700 PROTEIN"/>
    <property type="match status" value="1"/>
</dbReference>
<dbReference type="SUPFAM" id="SSF48264">
    <property type="entry name" value="Cytochrome P450"/>
    <property type="match status" value="1"/>
</dbReference>
<dbReference type="GO" id="GO:0016020">
    <property type="term" value="C:membrane"/>
    <property type="evidence" value="ECO:0007669"/>
    <property type="project" value="UniProtKB-SubCell"/>
</dbReference>
<evidence type="ECO:0000256" key="9">
    <source>
        <dbReference type="ARBA" id="ARBA00023004"/>
    </source>
</evidence>
<keyword evidence="5 14" id="KW-0812">Transmembrane</keyword>
<dbReference type="GO" id="GO:0033075">
    <property type="term" value="P:isoquinoline alkaloid biosynthetic process"/>
    <property type="evidence" value="ECO:0007669"/>
    <property type="project" value="UniProtKB-ARBA"/>
</dbReference>
<dbReference type="GO" id="GO:0005506">
    <property type="term" value="F:iron ion binding"/>
    <property type="evidence" value="ECO:0007669"/>
    <property type="project" value="InterPro"/>
</dbReference>
<dbReference type="PANTHER" id="PTHR47944">
    <property type="entry name" value="CYTOCHROME P450 98A9"/>
    <property type="match status" value="1"/>
</dbReference>
<dbReference type="Pfam" id="PF00067">
    <property type="entry name" value="p450"/>
    <property type="match status" value="1"/>
</dbReference>
<comment type="cofactor">
    <cofactor evidence="1 12">
        <name>heme</name>
        <dbReference type="ChEBI" id="CHEBI:30413"/>
    </cofactor>
</comment>
<dbReference type="InterPro" id="IPR017972">
    <property type="entry name" value="Cyt_P450_CS"/>
</dbReference>
<keyword evidence="6 12" id="KW-0479">Metal-binding</keyword>
<evidence type="ECO:0000256" key="7">
    <source>
        <dbReference type="ARBA" id="ARBA00022989"/>
    </source>
</evidence>
<dbReference type="GO" id="GO:0004497">
    <property type="term" value="F:monooxygenase activity"/>
    <property type="evidence" value="ECO:0007669"/>
    <property type="project" value="UniProtKB-KW"/>
</dbReference>
<keyword evidence="7 14" id="KW-1133">Transmembrane helix</keyword>
<evidence type="ECO:0008006" key="17">
    <source>
        <dbReference type="Google" id="ProtNLM"/>
    </source>
</evidence>
<name>A0A2G5E4U0_AQUCA</name>
<dbReference type="InterPro" id="IPR036396">
    <property type="entry name" value="Cyt_P450_sf"/>
</dbReference>
<evidence type="ECO:0000313" key="16">
    <source>
        <dbReference type="Proteomes" id="UP000230069"/>
    </source>
</evidence>
<dbReference type="OrthoDB" id="871890at2759"/>
<comment type="similarity">
    <text evidence="3 13">Belongs to the cytochrome P450 family.</text>
</comment>
<reference evidence="15 16" key="1">
    <citation type="submission" date="2017-09" db="EMBL/GenBank/DDBJ databases">
        <title>WGS assembly of Aquilegia coerulea Goldsmith.</title>
        <authorList>
            <person name="Hodges S."/>
            <person name="Kramer E."/>
            <person name="Nordborg M."/>
            <person name="Tomkins J."/>
            <person name="Borevitz J."/>
            <person name="Derieg N."/>
            <person name="Yan J."/>
            <person name="Mihaltcheva S."/>
            <person name="Hayes R.D."/>
            <person name="Rokhsar D."/>
        </authorList>
    </citation>
    <scope>NUCLEOTIDE SEQUENCE [LARGE SCALE GENOMIC DNA]</scope>
    <source>
        <strain evidence="16">cv. Goldsmith</strain>
    </source>
</reference>
<evidence type="ECO:0000256" key="1">
    <source>
        <dbReference type="ARBA" id="ARBA00001971"/>
    </source>
</evidence>
<evidence type="ECO:0000256" key="14">
    <source>
        <dbReference type="SAM" id="Phobius"/>
    </source>
</evidence>
<dbReference type="PROSITE" id="PS00086">
    <property type="entry name" value="CYTOCHROME_P450"/>
    <property type="match status" value="1"/>
</dbReference>
<dbReference type="GO" id="GO:0020037">
    <property type="term" value="F:heme binding"/>
    <property type="evidence" value="ECO:0007669"/>
    <property type="project" value="InterPro"/>
</dbReference>
<evidence type="ECO:0000256" key="2">
    <source>
        <dbReference type="ARBA" id="ARBA00004167"/>
    </source>
</evidence>
<evidence type="ECO:0000256" key="13">
    <source>
        <dbReference type="RuleBase" id="RU000461"/>
    </source>
</evidence>
<feature type="binding site" description="axial binding residue" evidence="12">
    <location>
        <position position="484"/>
    </location>
    <ligand>
        <name>heme</name>
        <dbReference type="ChEBI" id="CHEBI:30413"/>
    </ligand>
    <ligandPart>
        <name>Fe</name>
        <dbReference type="ChEBI" id="CHEBI:18248"/>
    </ligandPart>
</feature>
<accession>A0A2G5E4U0</accession>
<dbReference type="AlphaFoldDB" id="A0A2G5E4U0"/>
<evidence type="ECO:0000256" key="10">
    <source>
        <dbReference type="ARBA" id="ARBA00023033"/>
    </source>
</evidence>